<proteinExistence type="inferred from homology"/>
<comment type="catalytic activity">
    <reaction evidence="6">
        <text>UDP-N-acetyl-alpha-D-glucosamine + ATP = UDP-N-acetyl-alpha-D-glucosamine 3'-phosphate + ADP + H(+)</text>
        <dbReference type="Rhea" id="RHEA:32671"/>
        <dbReference type="ChEBI" id="CHEBI:15378"/>
        <dbReference type="ChEBI" id="CHEBI:30616"/>
        <dbReference type="ChEBI" id="CHEBI:57705"/>
        <dbReference type="ChEBI" id="CHEBI:64353"/>
        <dbReference type="ChEBI" id="CHEBI:456216"/>
        <dbReference type="EC" id="2.7.1.176"/>
    </reaction>
</comment>
<evidence type="ECO:0000256" key="6">
    <source>
        <dbReference type="ARBA" id="ARBA00048178"/>
    </source>
</evidence>
<dbReference type="Proteomes" id="UP000188836">
    <property type="component" value="Unassembled WGS sequence"/>
</dbReference>
<dbReference type="AlphaFoldDB" id="A0A1V2TAS7"/>
<comment type="similarity">
    <text evidence="1">Belongs to the zeta toxin family.</text>
</comment>
<dbReference type="GO" id="GO:0016301">
    <property type="term" value="F:kinase activity"/>
    <property type="evidence" value="ECO:0007669"/>
    <property type="project" value="InterPro"/>
</dbReference>
<organism evidence="8 9">
    <name type="scientific">Nocardia donostiensis</name>
    <dbReference type="NCBI Taxonomy" id="1538463"/>
    <lineage>
        <taxon>Bacteria</taxon>
        <taxon>Bacillati</taxon>
        <taxon>Actinomycetota</taxon>
        <taxon>Actinomycetes</taxon>
        <taxon>Mycobacteriales</taxon>
        <taxon>Nocardiaceae</taxon>
        <taxon>Nocardia</taxon>
    </lineage>
</organism>
<keyword evidence="4" id="KW-0067">ATP-binding</keyword>
<reference evidence="8 9" key="1">
    <citation type="journal article" date="2016" name="Antonie Van Leeuwenhoek">
        <title>Nocardia donostiensis sp. nov., isolated from human respiratory specimens.</title>
        <authorList>
            <person name="Ercibengoa M."/>
            <person name="Bell M."/>
            <person name="Marimon J.M."/>
            <person name="Humrighouse B."/>
            <person name="Klenk H.P."/>
            <person name="Potter G."/>
            <person name="Perez-Trallero E."/>
        </authorList>
    </citation>
    <scope>NUCLEOTIDE SEQUENCE [LARGE SCALE GENOMIC DNA]</scope>
    <source>
        <strain evidence="8 9">X1655</strain>
    </source>
</reference>
<evidence type="ECO:0000256" key="4">
    <source>
        <dbReference type="ARBA" id="ARBA00022840"/>
    </source>
</evidence>
<accession>A0A1V2TAS7</accession>
<gene>
    <name evidence="8" type="ORF">B0T46_22720</name>
</gene>
<dbReference type="EC" id="2.7.1.176" evidence="2"/>
<evidence type="ECO:0000313" key="9">
    <source>
        <dbReference type="Proteomes" id="UP000188836"/>
    </source>
</evidence>
<dbReference type="EMBL" id="MUMY01000024">
    <property type="protein sequence ID" value="ONM46451.1"/>
    <property type="molecule type" value="Genomic_DNA"/>
</dbReference>
<name>A0A1V2TAS7_9NOCA</name>
<evidence type="ECO:0000256" key="5">
    <source>
        <dbReference type="ARBA" id="ARBA00032897"/>
    </source>
</evidence>
<dbReference type="SUPFAM" id="SSF52540">
    <property type="entry name" value="P-loop containing nucleoside triphosphate hydrolases"/>
    <property type="match status" value="1"/>
</dbReference>
<comment type="caution">
    <text evidence="8">The sequence shown here is derived from an EMBL/GenBank/DDBJ whole genome shotgun (WGS) entry which is preliminary data.</text>
</comment>
<sequence length="340" mass="38001">MDVMRSPVAAIACQRLGGIRHTIHTASSELSRFGHDFAHNLRESAHSYALSDHDMHRIFEERIVPEQLDVPGRSTGASGQLRLIVELGQPGAGKSTAIDTVAASFRDRGGAVPLIADNYMPYHPLFAELRARDDFTAGDHLYPIAERWLDMAIDYVIASRKHAILEEGAGNPRRAARVIQRFQQNNYAAAVEVLAVPRAESGASVLTRFLHERLRDGTGRYVPTSAQDICFTGSADLLRLLESPDPPVAVDELRVRSRSEVLFENYRDTPSGWSKPPEGWDALQEERGRALTPDEKHAHSERMQEFHEALTQAYARHPEQAADWHRLSLEMDRMAALARS</sequence>
<dbReference type="InterPro" id="IPR010488">
    <property type="entry name" value="Zeta_toxin_domain"/>
</dbReference>
<feature type="domain" description="Zeta toxin" evidence="7">
    <location>
        <begin position="88"/>
        <end position="264"/>
    </location>
</feature>
<protein>
    <recommendedName>
        <fullName evidence="5">UDP-N-acetylglucosamine kinase</fullName>
        <ecNumber evidence="2">2.7.1.176</ecNumber>
    </recommendedName>
    <alternativeName>
        <fullName evidence="5">UDP-N-acetylglucosamine kinase</fullName>
    </alternativeName>
</protein>
<dbReference type="Gene3D" id="3.40.50.300">
    <property type="entry name" value="P-loop containing nucleotide triphosphate hydrolases"/>
    <property type="match status" value="1"/>
</dbReference>
<evidence type="ECO:0000256" key="1">
    <source>
        <dbReference type="ARBA" id="ARBA00009104"/>
    </source>
</evidence>
<evidence type="ECO:0000256" key="2">
    <source>
        <dbReference type="ARBA" id="ARBA00011963"/>
    </source>
</evidence>
<evidence type="ECO:0000256" key="3">
    <source>
        <dbReference type="ARBA" id="ARBA00022741"/>
    </source>
</evidence>
<dbReference type="Pfam" id="PF06414">
    <property type="entry name" value="Zeta_toxin"/>
    <property type="match status" value="1"/>
</dbReference>
<dbReference type="InterPro" id="IPR027417">
    <property type="entry name" value="P-loop_NTPase"/>
</dbReference>
<evidence type="ECO:0000313" key="8">
    <source>
        <dbReference type="EMBL" id="ONM46451.1"/>
    </source>
</evidence>
<keyword evidence="3" id="KW-0547">Nucleotide-binding</keyword>
<evidence type="ECO:0000259" key="7">
    <source>
        <dbReference type="Pfam" id="PF06414"/>
    </source>
</evidence>
<dbReference type="GO" id="GO:0005524">
    <property type="term" value="F:ATP binding"/>
    <property type="evidence" value="ECO:0007669"/>
    <property type="project" value="UniProtKB-KW"/>
</dbReference>
<dbReference type="STRING" id="1538463.B0T36_14565"/>
<keyword evidence="9" id="KW-1185">Reference proteome</keyword>